<comment type="similarity">
    <text evidence="3">Belongs to the methyltransferase superfamily.</text>
</comment>
<evidence type="ECO:0000313" key="5">
    <source>
        <dbReference type="Proteomes" id="UP000215914"/>
    </source>
</evidence>
<evidence type="ECO:0000256" key="2">
    <source>
        <dbReference type="ARBA" id="ARBA00023180"/>
    </source>
</evidence>
<evidence type="ECO:0000256" key="1">
    <source>
        <dbReference type="ARBA" id="ARBA00022603"/>
    </source>
</evidence>
<keyword evidence="1 3" id="KW-0489">Methyltransferase</keyword>
<keyword evidence="5" id="KW-1185">Reference proteome</keyword>
<proteinExistence type="inferred from homology"/>
<dbReference type="Pfam" id="PF03141">
    <property type="entry name" value="Methyltransf_29"/>
    <property type="match status" value="1"/>
</dbReference>
<accession>A0A251UGQ8</accession>
<comment type="subcellular location">
    <subcellularLocation>
        <location evidence="3">Membrane</location>
        <topology evidence="3">Single-pass type II membrane protein</topology>
    </subcellularLocation>
</comment>
<dbReference type="GO" id="GO:0016020">
    <property type="term" value="C:membrane"/>
    <property type="evidence" value="ECO:0007669"/>
    <property type="project" value="UniProtKB-SubCell"/>
</dbReference>
<dbReference type="PANTHER" id="PTHR10108">
    <property type="entry name" value="SAM-DEPENDENT METHYLTRANSFERASE"/>
    <property type="match status" value="1"/>
</dbReference>
<keyword evidence="2 3" id="KW-0325">Glycoprotein</keyword>
<dbReference type="GO" id="GO:0008168">
    <property type="term" value="F:methyltransferase activity"/>
    <property type="evidence" value="ECO:0007669"/>
    <property type="project" value="UniProtKB-UniRule"/>
</dbReference>
<dbReference type="EMBL" id="CM007895">
    <property type="protein sequence ID" value="OTG22284.1"/>
    <property type="molecule type" value="Genomic_DNA"/>
</dbReference>
<evidence type="ECO:0000313" key="4">
    <source>
        <dbReference type="EMBL" id="OTG22284.1"/>
    </source>
</evidence>
<dbReference type="EC" id="2.1.1.-" evidence="3"/>
<organism evidence="4 5">
    <name type="scientific">Helianthus annuus</name>
    <name type="common">Common sunflower</name>
    <dbReference type="NCBI Taxonomy" id="4232"/>
    <lineage>
        <taxon>Eukaryota</taxon>
        <taxon>Viridiplantae</taxon>
        <taxon>Streptophyta</taxon>
        <taxon>Embryophyta</taxon>
        <taxon>Tracheophyta</taxon>
        <taxon>Spermatophyta</taxon>
        <taxon>Magnoliopsida</taxon>
        <taxon>eudicotyledons</taxon>
        <taxon>Gunneridae</taxon>
        <taxon>Pentapetalae</taxon>
        <taxon>asterids</taxon>
        <taxon>campanulids</taxon>
        <taxon>Asterales</taxon>
        <taxon>Asteraceae</taxon>
        <taxon>Asteroideae</taxon>
        <taxon>Heliantheae alliance</taxon>
        <taxon>Heliantheae</taxon>
        <taxon>Helianthus</taxon>
    </lineage>
</organism>
<dbReference type="AlphaFoldDB" id="A0A251UGQ8"/>
<keyword evidence="3" id="KW-0735">Signal-anchor</keyword>
<dbReference type="GO" id="GO:0032259">
    <property type="term" value="P:methylation"/>
    <property type="evidence" value="ECO:0007669"/>
    <property type="project" value="UniProtKB-KW"/>
</dbReference>
<dbReference type="PANTHER" id="PTHR10108:SF1120">
    <property type="entry name" value="METHYLTRANSFERASE PMT8-RELATED"/>
    <property type="match status" value="1"/>
</dbReference>
<gene>
    <name evidence="4" type="ORF">HannXRQ_Chr06g0169821</name>
</gene>
<dbReference type="Proteomes" id="UP000215914">
    <property type="component" value="Chromosome 6"/>
</dbReference>
<protein>
    <recommendedName>
        <fullName evidence="3">Methyltransferase</fullName>
        <ecNumber evidence="3">2.1.1.-</ecNumber>
    </recommendedName>
</protein>
<dbReference type="InParanoid" id="A0A251UGQ8"/>
<keyword evidence="3" id="KW-0812">Transmembrane</keyword>
<reference evidence="5" key="1">
    <citation type="journal article" date="2017" name="Nature">
        <title>The sunflower genome provides insights into oil metabolism, flowering and Asterid evolution.</title>
        <authorList>
            <person name="Badouin H."/>
            <person name="Gouzy J."/>
            <person name="Grassa C.J."/>
            <person name="Murat F."/>
            <person name="Staton S.E."/>
            <person name="Cottret L."/>
            <person name="Lelandais-Briere C."/>
            <person name="Owens G.L."/>
            <person name="Carrere S."/>
            <person name="Mayjonade B."/>
            <person name="Legrand L."/>
            <person name="Gill N."/>
            <person name="Kane N.C."/>
            <person name="Bowers J.E."/>
            <person name="Hubner S."/>
            <person name="Bellec A."/>
            <person name="Berard A."/>
            <person name="Berges H."/>
            <person name="Blanchet N."/>
            <person name="Boniface M.C."/>
            <person name="Brunel D."/>
            <person name="Catrice O."/>
            <person name="Chaidir N."/>
            <person name="Claudel C."/>
            <person name="Donnadieu C."/>
            <person name="Faraut T."/>
            <person name="Fievet G."/>
            <person name="Helmstetter N."/>
            <person name="King M."/>
            <person name="Knapp S.J."/>
            <person name="Lai Z."/>
            <person name="Le Paslier M.C."/>
            <person name="Lippi Y."/>
            <person name="Lorenzon L."/>
            <person name="Mandel J.R."/>
            <person name="Marage G."/>
            <person name="Marchand G."/>
            <person name="Marquand E."/>
            <person name="Bret-Mestries E."/>
            <person name="Morien E."/>
            <person name="Nambeesan S."/>
            <person name="Nguyen T."/>
            <person name="Pegot-Espagnet P."/>
            <person name="Pouilly N."/>
            <person name="Raftis F."/>
            <person name="Sallet E."/>
            <person name="Schiex T."/>
            <person name="Thomas J."/>
            <person name="Vandecasteele C."/>
            <person name="Vares D."/>
            <person name="Vear F."/>
            <person name="Vautrin S."/>
            <person name="Crespi M."/>
            <person name="Mangin B."/>
            <person name="Burke J.M."/>
            <person name="Salse J."/>
            <person name="Munos S."/>
            <person name="Vincourt P."/>
            <person name="Rieseberg L.H."/>
            <person name="Langlade N.B."/>
        </authorList>
    </citation>
    <scope>NUCLEOTIDE SEQUENCE [LARGE SCALE GENOMIC DNA]</scope>
    <source>
        <strain evidence="5">cv. SF193</strain>
    </source>
</reference>
<sequence length="60" mass="6962">MDMKENLGSFLWVMNVAIDSIHNWCEAYSTYPRTYDLLHASNVFSYIIERKGCSGEDLLI</sequence>
<name>A0A251UGQ8_HELAN</name>
<dbReference type="InterPro" id="IPR004159">
    <property type="entry name" value="Put_SAM_MeTrfase"/>
</dbReference>
<keyword evidence="3 4" id="KW-0808">Transferase</keyword>
<evidence type="ECO:0000256" key="3">
    <source>
        <dbReference type="RuleBase" id="RU366043"/>
    </source>
</evidence>